<dbReference type="Pfam" id="PF03458">
    <property type="entry name" value="Gly_transporter"/>
    <property type="match status" value="1"/>
</dbReference>
<feature type="domain" description="Glycine transporter" evidence="2">
    <location>
        <begin position="24"/>
        <end position="69"/>
    </location>
</feature>
<protein>
    <recommendedName>
        <fullName evidence="2">Glycine transporter domain-containing protein</fullName>
    </recommendedName>
</protein>
<feature type="transmembrane region" description="Helical" evidence="1">
    <location>
        <begin position="46"/>
        <end position="68"/>
    </location>
</feature>
<dbReference type="RefSeq" id="WP_153185659.1">
    <property type="nucleotide sequence ID" value="NZ_PELP01000344.1"/>
</dbReference>
<organism evidence="3 4">
    <name type="scientific">Thermus scotoductus</name>
    <dbReference type="NCBI Taxonomy" id="37636"/>
    <lineage>
        <taxon>Bacteria</taxon>
        <taxon>Thermotogati</taxon>
        <taxon>Deinococcota</taxon>
        <taxon>Deinococci</taxon>
        <taxon>Thermales</taxon>
        <taxon>Thermaceae</taxon>
        <taxon>Thermus</taxon>
    </lineage>
</organism>
<reference evidence="3 4" key="1">
    <citation type="journal article" date="2019" name="Extremophiles">
        <title>Biogeography of thermophiles and predominance of Thermus scotoductus in domestic water heaters.</title>
        <authorList>
            <person name="Wilpiszeski R.L."/>
            <person name="Zhang Z."/>
            <person name="House C.H."/>
        </authorList>
    </citation>
    <scope>NUCLEOTIDE SEQUENCE [LARGE SCALE GENOMIC DNA]</scope>
    <source>
        <strain evidence="3 4">34_S34</strain>
    </source>
</reference>
<dbReference type="Proteomes" id="UP000286734">
    <property type="component" value="Unassembled WGS sequence"/>
</dbReference>
<dbReference type="AlphaFoldDB" id="A0A430R4W7"/>
<comment type="caution">
    <text evidence="3">The sequence shown here is derived from an EMBL/GenBank/DDBJ whole genome shotgun (WGS) entry which is preliminary data.</text>
</comment>
<proteinExistence type="predicted"/>
<gene>
    <name evidence="3" type="ORF">CSW47_10830</name>
</gene>
<keyword evidence="1" id="KW-0812">Transmembrane</keyword>
<evidence type="ECO:0000259" key="2">
    <source>
        <dbReference type="Pfam" id="PF03458"/>
    </source>
</evidence>
<accession>A0A430R4W7</accession>
<keyword evidence="1" id="KW-0472">Membrane</keyword>
<keyword evidence="1" id="KW-1133">Transmembrane helix</keyword>
<feature type="transmembrane region" description="Helical" evidence="1">
    <location>
        <begin position="113"/>
        <end position="137"/>
    </location>
</feature>
<evidence type="ECO:0000313" key="4">
    <source>
        <dbReference type="Proteomes" id="UP000286734"/>
    </source>
</evidence>
<name>A0A430R4W7_THESC</name>
<evidence type="ECO:0000313" key="3">
    <source>
        <dbReference type="EMBL" id="RTH02393.1"/>
    </source>
</evidence>
<sequence length="149" mass="15758">MATLMDLLLIIILAFTAGYWAHSRWWGSVAAVLVSLGGGVLRDVWLGLPLWVLEHPQYLILAALTGFLASGVRFPADTRWVGMLLLVLDFGASVAFGVSAGERTFALTRNPDATALGSVLTASGGGFLAALIGRYLLSRANDRGGANEL</sequence>
<evidence type="ECO:0000256" key="1">
    <source>
        <dbReference type="SAM" id="Phobius"/>
    </source>
</evidence>
<dbReference type="EMBL" id="PELP01000344">
    <property type="protein sequence ID" value="RTH02393.1"/>
    <property type="molecule type" value="Genomic_DNA"/>
</dbReference>
<dbReference type="InterPro" id="IPR005115">
    <property type="entry name" value="Gly_transporter"/>
</dbReference>
<feature type="transmembrane region" description="Helical" evidence="1">
    <location>
        <begin position="80"/>
        <end position="101"/>
    </location>
</feature>